<dbReference type="Gene3D" id="3.20.20.140">
    <property type="entry name" value="Metal-dependent hydrolases"/>
    <property type="match status" value="1"/>
</dbReference>
<name>A0A7X6AWK9_STRMQ</name>
<dbReference type="Pfam" id="PF17657">
    <property type="entry name" value="DNA_pol3_finger"/>
    <property type="match status" value="1"/>
</dbReference>
<dbReference type="Pfam" id="PF02811">
    <property type="entry name" value="PHP"/>
    <property type="match status" value="1"/>
</dbReference>
<comment type="catalytic activity">
    <reaction evidence="9">
        <text>DNA(n) + a 2'-deoxyribonucleoside 5'-triphosphate = DNA(n+1) + diphosphate</text>
        <dbReference type="Rhea" id="RHEA:22508"/>
        <dbReference type="Rhea" id="RHEA-COMP:17339"/>
        <dbReference type="Rhea" id="RHEA-COMP:17340"/>
        <dbReference type="ChEBI" id="CHEBI:33019"/>
        <dbReference type="ChEBI" id="CHEBI:61560"/>
        <dbReference type="ChEBI" id="CHEBI:173112"/>
        <dbReference type="EC" id="2.7.7.7"/>
    </reaction>
</comment>
<comment type="similarity">
    <text evidence="2">Belongs to the DNA polymerase type-C family. DnaE subfamily.</text>
</comment>
<gene>
    <name evidence="11" type="ORF">SMALB_2780</name>
</gene>
<dbReference type="InterPro" id="IPR004365">
    <property type="entry name" value="NA-bd_OB_tRNA"/>
</dbReference>
<keyword evidence="8" id="KW-0239">DNA-directed DNA polymerase</keyword>
<dbReference type="InterPro" id="IPR016195">
    <property type="entry name" value="Pol/histidinol_Pase-like"/>
</dbReference>
<dbReference type="InterPro" id="IPR004013">
    <property type="entry name" value="PHP_dom"/>
</dbReference>
<dbReference type="GO" id="GO:0008408">
    <property type="term" value="F:3'-5' exonuclease activity"/>
    <property type="evidence" value="ECO:0007669"/>
    <property type="project" value="InterPro"/>
</dbReference>
<evidence type="ECO:0000313" key="12">
    <source>
        <dbReference type="Proteomes" id="UP000536624"/>
    </source>
</evidence>
<dbReference type="EMBL" id="JAALLH010000001">
    <property type="protein sequence ID" value="NIY64805.1"/>
    <property type="molecule type" value="Genomic_DNA"/>
</dbReference>
<dbReference type="Pfam" id="PF07733">
    <property type="entry name" value="DNA_pol3_alpha"/>
    <property type="match status" value="1"/>
</dbReference>
<dbReference type="PANTHER" id="PTHR32294">
    <property type="entry name" value="DNA POLYMERASE III SUBUNIT ALPHA"/>
    <property type="match status" value="1"/>
</dbReference>
<dbReference type="CDD" id="cd12113">
    <property type="entry name" value="PHP_PolIIIA_DnaE3"/>
    <property type="match status" value="1"/>
</dbReference>
<organism evidence="11 12">
    <name type="scientific">Streptomyces malaysiensis</name>
    <dbReference type="NCBI Taxonomy" id="92644"/>
    <lineage>
        <taxon>Bacteria</taxon>
        <taxon>Bacillati</taxon>
        <taxon>Actinomycetota</taxon>
        <taxon>Actinomycetes</taxon>
        <taxon>Kitasatosporales</taxon>
        <taxon>Streptomycetaceae</taxon>
        <taxon>Streptomyces</taxon>
        <taxon>Streptomyces violaceusniger group</taxon>
    </lineage>
</organism>
<dbReference type="CDD" id="cd04485">
    <property type="entry name" value="DnaE_OBF"/>
    <property type="match status" value="1"/>
</dbReference>
<dbReference type="Pfam" id="PF01336">
    <property type="entry name" value="tRNA_anti-codon"/>
    <property type="match status" value="1"/>
</dbReference>
<evidence type="ECO:0000256" key="6">
    <source>
        <dbReference type="ARBA" id="ARBA00022695"/>
    </source>
</evidence>
<accession>A0A7X6AWK9</accession>
<evidence type="ECO:0000256" key="1">
    <source>
        <dbReference type="ARBA" id="ARBA00004496"/>
    </source>
</evidence>
<dbReference type="GO" id="GO:0003887">
    <property type="term" value="F:DNA-directed DNA polymerase activity"/>
    <property type="evidence" value="ECO:0007669"/>
    <property type="project" value="UniProtKB-KW"/>
</dbReference>
<keyword evidence="5" id="KW-0808">Transferase</keyword>
<comment type="caution">
    <text evidence="11">The sequence shown here is derived from an EMBL/GenBank/DDBJ whole genome shotgun (WGS) entry which is preliminary data.</text>
</comment>
<dbReference type="GO" id="GO:0003676">
    <property type="term" value="F:nucleic acid binding"/>
    <property type="evidence" value="ECO:0007669"/>
    <property type="project" value="InterPro"/>
</dbReference>
<evidence type="ECO:0000256" key="3">
    <source>
        <dbReference type="ARBA" id="ARBA00012417"/>
    </source>
</evidence>
<evidence type="ECO:0000256" key="4">
    <source>
        <dbReference type="ARBA" id="ARBA00019114"/>
    </source>
</evidence>
<dbReference type="NCBIfam" id="TIGR00594">
    <property type="entry name" value="polc"/>
    <property type="match status" value="1"/>
</dbReference>
<dbReference type="SMART" id="SM00481">
    <property type="entry name" value="POLIIIAc"/>
    <property type="match status" value="1"/>
</dbReference>
<dbReference type="AlphaFoldDB" id="A0A7X6AWK9"/>
<sequence length="1181" mass="130994">MTKPPFTHLHVHTQYSLLDGAARLKDMFNACNEMGMTHIAMTDHGNLHGAYDFYQQATGAGITPIIGIEAYVAPESRRYKRRVQWGQPHQKRDDVSGSGGYTHKTIWASNKTGLHNLFRLSSDAYMEGYFVKWPRMDKETIAQWSEGLIASTGCPSGELQTRLRLGQFDEALKAASEYQDIFGKDRYFLELMDHGIEIERRVRDGLLEIGKKLDIPPLVTNDSHYTYARESEAHDALLCVQTGKNLSDPDRFRFDGTGYYLKSTDEMYAIDSSDAWQEGCRNTLLVAEQIDNNGWFEKRDLMPRFDVPEGYTEVTWFQEEVKKGMARRFPGGVPEDRQSLAEYEMDVIIQMGFPGYFLVVADFIMWAKNNGIAVGPGRGSAAGSIVSYAMGITDLDPVEHGLIFERFLNPERVSMPDVDIDFDERRRGEVIRYVTEKYGHDKVAQIGTYGTIKAKNAIKDSARVLGYPYAMGDRITKAMPADVLGKGIPLSGITDAKHPRYSEAGEVRGMYENEPDVKKVIDTARGIEGLVRQMGVHAAGVIMSSETVTDHVPVFSPKNDGQVVTQWDYPTCESLGLLKMDFLGLRNLTIMDDAVKMVRANKGIDLKMLDLSLDDPKTFELLCRGDTLGVFQFDGGPMRSLLRMMKPDNFEDISAVSALYRPGPMGMNSHINYALRKNGQQEITPIHPELEEPLKEVLGITYGLIVYQEQVQKAAQVLAGYSLGQADLLRRAMGKKKPEVLEKEFVNFQKGAREKGYSDEAIQAVWDVLVPFAGYAFNKAHSSAYGLVTYWTAYLKANYPAEYMAALLTSVRDDKDKSAVYLNECRRMGIKVLPPNVNESEANFTAQGDDVILFGLTAVRNVGQNVVEAIIRGRKAKGKYGSFPDYLDKVEAVVCNKRTTESLIKAGAFDEMGHTRKGLTAHYEALIDNVVAVKRKEAEGQFDLFGGMGGDGGDGDGPGFGLDVEFSDVEWEKTYLLAQEREMLGLYVSDHPLFGIEHVLNEKADAAISALTGGEHADGAIVTIGGIISGLQRKMTKQGNAWAIATVEDLAGSIECMFFPATYQLVSTQLIEDVVVFVKGRLDKREDVPRLVAMELMVPDLSEAGADAPVTITIPTVKVTPPLVEKLSEVLTHHRGSTEVRIKLQGARKTTVLRLDRHRVTADPALFGDLKVLLGASCLAG</sequence>
<reference evidence="11 12" key="1">
    <citation type="submission" date="2020-02" db="EMBL/GenBank/DDBJ databases">
        <title>Streptomyces malaysiensis DSM14702 (JHCC583434, PFL_A843) Genome sequencing and assembly.</title>
        <authorList>
            <person name="Samborskyy M."/>
        </authorList>
    </citation>
    <scope>NUCLEOTIDE SEQUENCE [LARGE SCALE GENOMIC DNA]</scope>
    <source>
        <strain evidence="11 12">DSM 14702</strain>
    </source>
</reference>
<dbReference type="GO" id="GO:0006260">
    <property type="term" value="P:DNA replication"/>
    <property type="evidence" value="ECO:0007669"/>
    <property type="project" value="UniProtKB-KW"/>
</dbReference>
<evidence type="ECO:0000256" key="7">
    <source>
        <dbReference type="ARBA" id="ARBA00022705"/>
    </source>
</evidence>
<dbReference type="EC" id="2.7.7.7" evidence="3"/>
<dbReference type="NCBIfam" id="NF004226">
    <property type="entry name" value="PRK05673.1"/>
    <property type="match status" value="1"/>
</dbReference>
<dbReference type="RefSeq" id="WP_167501169.1">
    <property type="nucleotide sequence ID" value="NZ_JAALLH010000001.1"/>
</dbReference>
<comment type="subcellular location">
    <subcellularLocation>
        <location evidence="1">Cytoplasm</location>
    </subcellularLocation>
</comment>
<dbReference type="InterPro" id="IPR003141">
    <property type="entry name" value="Pol/His_phosphatase_N"/>
</dbReference>
<keyword evidence="7" id="KW-0235">DNA replication</keyword>
<dbReference type="InterPro" id="IPR040982">
    <property type="entry name" value="DNA_pol3_finger"/>
</dbReference>
<evidence type="ECO:0000313" key="11">
    <source>
        <dbReference type="EMBL" id="NIY64805.1"/>
    </source>
</evidence>
<protein>
    <recommendedName>
        <fullName evidence="4">DNA polymerase III subunit alpha</fullName>
        <ecNumber evidence="3">2.7.7.7</ecNumber>
    </recommendedName>
</protein>
<evidence type="ECO:0000256" key="2">
    <source>
        <dbReference type="ARBA" id="ARBA00009496"/>
    </source>
</evidence>
<feature type="domain" description="Polymerase/histidinol phosphatase N-terminal" evidence="10">
    <location>
        <begin position="7"/>
        <end position="74"/>
    </location>
</feature>
<dbReference type="GO" id="GO:0005737">
    <property type="term" value="C:cytoplasm"/>
    <property type="evidence" value="ECO:0007669"/>
    <property type="project" value="UniProtKB-SubCell"/>
</dbReference>
<evidence type="ECO:0000256" key="8">
    <source>
        <dbReference type="ARBA" id="ARBA00022932"/>
    </source>
</evidence>
<dbReference type="InterPro" id="IPR041931">
    <property type="entry name" value="DNA_pol3_alpha_thumb_dom"/>
</dbReference>
<dbReference type="Gene3D" id="1.10.150.870">
    <property type="match status" value="1"/>
</dbReference>
<dbReference type="InterPro" id="IPR004805">
    <property type="entry name" value="DnaE2/DnaE/PolC"/>
</dbReference>
<dbReference type="Proteomes" id="UP000536624">
    <property type="component" value="Unassembled WGS sequence"/>
</dbReference>
<dbReference type="InterPro" id="IPR011708">
    <property type="entry name" value="DNA_pol3_alpha_NTPase_dom"/>
</dbReference>
<dbReference type="InterPro" id="IPR029460">
    <property type="entry name" value="DNAPol_HHH"/>
</dbReference>
<dbReference type="Gene3D" id="1.10.10.1600">
    <property type="entry name" value="Bacterial DNA polymerase III alpha subunit, thumb domain"/>
    <property type="match status" value="1"/>
</dbReference>
<evidence type="ECO:0000256" key="5">
    <source>
        <dbReference type="ARBA" id="ARBA00022679"/>
    </source>
</evidence>
<evidence type="ECO:0000259" key="10">
    <source>
        <dbReference type="SMART" id="SM00481"/>
    </source>
</evidence>
<dbReference type="Pfam" id="PF14579">
    <property type="entry name" value="HHH_6"/>
    <property type="match status" value="1"/>
</dbReference>
<evidence type="ECO:0000256" key="9">
    <source>
        <dbReference type="ARBA" id="ARBA00049244"/>
    </source>
</evidence>
<dbReference type="SUPFAM" id="SSF89550">
    <property type="entry name" value="PHP domain-like"/>
    <property type="match status" value="1"/>
</dbReference>
<proteinExistence type="inferred from homology"/>
<dbReference type="PANTHER" id="PTHR32294:SF0">
    <property type="entry name" value="DNA POLYMERASE III SUBUNIT ALPHA"/>
    <property type="match status" value="1"/>
</dbReference>
<keyword evidence="6" id="KW-0548">Nucleotidyltransferase</keyword>